<evidence type="ECO:0000313" key="3">
    <source>
        <dbReference type="Proteomes" id="UP000199707"/>
    </source>
</evidence>
<feature type="transmembrane region" description="Helical" evidence="1">
    <location>
        <begin position="195"/>
        <end position="217"/>
    </location>
</feature>
<dbReference type="RefSeq" id="WP_090355874.1">
    <property type="nucleotide sequence ID" value="NZ_FMUB01000003.1"/>
</dbReference>
<keyword evidence="1" id="KW-0472">Membrane</keyword>
<protein>
    <submittedName>
        <fullName evidence="2">Capsular polysaccharide biosynthesis protein</fullName>
    </submittedName>
</protein>
<name>A0A1G4VWK3_9MYCO</name>
<dbReference type="Proteomes" id="UP000199707">
    <property type="component" value="Unassembled WGS sequence"/>
</dbReference>
<proteinExistence type="predicted"/>
<dbReference type="EMBL" id="FMUB01000003">
    <property type="protein sequence ID" value="SCX13041.1"/>
    <property type="molecule type" value="Genomic_DNA"/>
</dbReference>
<accession>A0A1G4VWK3</accession>
<keyword evidence="1" id="KW-0812">Transmembrane</keyword>
<sequence>MRAPVEVPRLRDYASMLARVWLIILVATLLSAGAAVAAVKARPASYTASVEVFATVAGDPSTFALYYGGMGAKLRIPSYVELAKSRLVAQRAVQELQSTTPPEELASRVSAEWVPGGADARGRANSVFMRVTVTNSNPETAVKEANAIGSNLVTLSKELEWFESKFNDDIQYKGPLAELLPVGVAKTAQLVPTPILGPMSIGAGVGLAVSVLIMLAVEIGRGTVGTRGQLNYIVKLATHRKT</sequence>
<dbReference type="InterPro" id="IPR050445">
    <property type="entry name" value="Bact_polysacc_biosynth/exp"/>
</dbReference>
<evidence type="ECO:0000313" key="2">
    <source>
        <dbReference type="EMBL" id="SCX13041.1"/>
    </source>
</evidence>
<dbReference type="STRING" id="1502745.SAMN02799620_01846"/>
<dbReference type="PANTHER" id="PTHR32309:SF31">
    <property type="entry name" value="CAPSULAR EXOPOLYSACCHARIDE FAMILY"/>
    <property type="match status" value="1"/>
</dbReference>
<organism evidence="2 3">
    <name type="scientific">Mycolicibacterium fluoranthenivorans</name>
    <dbReference type="NCBI Taxonomy" id="258505"/>
    <lineage>
        <taxon>Bacteria</taxon>
        <taxon>Bacillati</taxon>
        <taxon>Actinomycetota</taxon>
        <taxon>Actinomycetes</taxon>
        <taxon>Mycobacteriales</taxon>
        <taxon>Mycobacteriaceae</taxon>
        <taxon>Mycolicibacterium</taxon>
    </lineage>
</organism>
<dbReference type="PANTHER" id="PTHR32309">
    <property type="entry name" value="TYROSINE-PROTEIN KINASE"/>
    <property type="match status" value="1"/>
</dbReference>
<reference evidence="3" key="1">
    <citation type="submission" date="2016-10" db="EMBL/GenBank/DDBJ databases">
        <authorList>
            <person name="Varghese N."/>
            <person name="Submissions S."/>
        </authorList>
    </citation>
    <scope>NUCLEOTIDE SEQUENCE [LARGE SCALE GENOMIC DNA]</scope>
    <source>
        <strain evidence="3">UNC267MFSha1.1M11</strain>
    </source>
</reference>
<evidence type="ECO:0000256" key="1">
    <source>
        <dbReference type="SAM" id="Phobius"/>
    </source>
</evidence>
<gene>
    <name evidence="2" type="ORF">SAMN02799620_01846</name>
</gene>
<dbReference type="AlphaFoldDB" id="A0A1G4VWK3"/>
<keyword evidence="1" id="KW-1133">Transmembrane helix</keyword>